<dbReference type="AlphaFoldDB" id="A0A1Y1SIK4"/>
<feature type="modified residue" description="FMN phosphoryl threonine" evidence="16">
    <location>
        <position position="231"/>
    </location>
</feature>
<evidence type="ECO:0000256" key="3">
    <source>
        <dbReference type="ARBA" id="ARBA00022519"/>
    </source>
</evidence>
<keyword evidence="12 16" id="KW-0406">Ion transport</keyword>
<dbReference type="PANTHER" id="PTHR37838:SF1">
    <property type="entry name" value="NA(+)-TRANSLOCATING NADH-QUINONE REDUCTASE SUBUNIT C"/>
    <property type="match status" value="1"/>
</dbReference>
<evidence type="ECO:0000256" key="16">
    <source>
        <dbReference type="HAMAP-Rule" id="MF_00427"/>
    </source>
</evidence>
<keyword evidence="13 16" id="KW-0830">Ubiquinone</keyword>
<feature type="compositionally biased region" description="Basic and acidic residues" evidence="18">
    <location>
        <begin position="91"/>
        <end position="103"/>
    </location>
</feature>
<evidence type="ECO:0000259" key="19">
    <source>
        <dbReference type="SMART" id="SM00900"/>
    </source>
</evidence>
<evidence type="ECO:0000256" key="9">
    <source>
        <dbReference type="ARBA" id="ARBA00022989"/>
    </source>
</evidence>
<dbReference type="EMBL" id="AQQV01000001">
    <property type="protein sequence ID" value="ORE89505.1"/>
    <property type="molecule type" value="Genomic_DNA"/>
</dbReference>
<evidence type="ECO:0000256" key="4">
    <source>
        <dbReference type="ARBA" id="ARBA00022553"/>
    </source>
</evidence>
<dbReference type="PANTHER" id="PTHR37838">
    <property type="entry name" value="NA(+)-TRANSLOCATING NADH-QUINONE REDUCTASE SUBUNIT C"/>
    <property type="match status" value="1"/>
</dbReference>
<dbReference type="EC" id="7.2.1.1" evidence="16 17"/>
<feature type="domain" description="FMN-binding" evidence="19">
    <location>
        <begin position="147"/>
        <end position="248"/>
    </location>
</feature>
<comment type="similarity">
    <text evidence="16 17">Belongs to the NqrC family.</text>
</comment>
<dbReference type="GO" id="GO:0010181">
    <property type="term" value="F:FMN binding"/>
    <property type="evidence" value="ECO:0007669"/>
    <property type="project" value="UniProtKB-UniRule"/>
</dbReference>
<keyword evidence="1 16" id="KW-0813">Transport</keyword>
<keyword evidence="15 16" id="KW-0739">Sodium transport</keyword>
<evidence type="ECO:0000256" key="2">
    <source>
        <dbReference type="ARBA" id="ARBA00022475"/>
    </source>
</evidence>
<name>A0A1Y1SIK4_9GAMM</name>
<reference evidence="20 21" key="1">
    <citation type="submission" date="2013-04" db="EMBL/GenBank/DDBJ databases">
        <title>Oceanococcus atlanticus 22II-S10r2 Genome Sequencing.</title>
        <authorList>
            <person name="Lai Q."/>
            <person name="Li G."/>
            <person name="Shao Z."/>
        </authorList>
    </citation>
    <scope>NUCLEOTIDE SEQUENCE [LARGE SCALE GENOMIC DNA]</scope>
    <source>
        <strain evidence="20 21">22II-S10r2</strain>
    </source>
</reference>
<comment type="caution">
    <text evidence="20">The sequence shown here is derived from an EMBL/GenBank/DDBJ whole genome shotgun (WGS) entry which is preliminary data.</text>
</comment>
<dbReference type="OrthoDB" id="9786835at2"/>
<feature type="transmembrane region" description="Helical" evidence="16">
    <location>
        <begin position="15"/>
        <end position="36"/>
    </location>
</feature>
<proteinExistence type="inferred from homology"/>
<evidence type="ECO:0000256" key="13">
    <source>
        <dbReference type="ARBA" id="ARBA00023075"/>
    </source>
</evidence>
<dbReference type="InterPro" id="IPR007329">
    <property type="entry name" value="FMN-bd"/>
</dbReference>
<dbReference type="PIRSF" id="PIRSF009437">
    <property type="entry name" value="NQR-1_subunit_C"/>
    <property type="match status" value="1"/>
</dbReference>
<dbReference type="STRING" id="1317117.ATO7_06480"/>
<dbReference type="Pfam" id="PF04205">
    <property type="entry name" value="FMN_bind"/>
    <property type="match status" value="1"/>
</dbReference>
<comment type="cofactor">
    <cofactor evidence="16 17">
        <name>FMN</name>
        <dbReference type="ChEBI" id="CHEBI:58210"/>
    </cofactor>
</comment>
<keyword evidence="9 16" id="KW-1133">Transmembrane helix</keyword>
<keyword evidence="2 16" id="KW-1003">Cell membrane</keyword>
<evidence type="ECO:0000256" key="8">
    <source>
        <dbReference type="ARBA" id="ARBA00022967"/>
    </source>
</evidence>
<evidence type="ECO:0000256" key="14">
    <source>
        <dbReference type="ARBA" id="ARBA00023136"/>
    </source>
</evidence>
<evidence type="ECO:0000256" key="17">
    <source>
        <dbReference type="PIRNR" id="PIRNR009437"/>
    </source>
</evidence>
<evidence type="ECO:0000256" key="15">
    <source>
        <dbReference type="ARBA" id="ARBA00023201"/>
    </source>
</evidence>
<dbReference type="InterPro" id="IPR010204">
    <property type="entry name" value="NqrC"/>
</dbReference>
<keyword evidence="5 16" id="KW-0285">Flavoprotein</keyword>
<evidence type="ECO:0000313" key="21">
    <source>
        <dbReference type="Proteomes" id="UP000192342"/>
    </source>
</evidence>
<evidence type="ECO:0000256" key="5">
    <source>
        <dbReference type="ARBA" id="ARBA00022630"/>
    </source>
</evidence>
<keyword evidence="3" id="KW-0997">Cell inner membrane</keyword>
<comment type="caution">
    <text evidence="16">Lacks conserved residue(s) required for the propagation of feature annotation.</text>
</comment>
<evidence type="ECO:0000256" key="1">
    <source>
        <dbReference type="ARBA" id="ARBA00022448"/>
    </source>
</evidence>
<organism evidence="20 21">
    <name type="scientific">Oceanococcus atlanticus</name>
    <dbReference type="NCBI Taxonomy" id="1317117"/>
    <lineage>
        <taxon>Bacteria</taxon>
        <taxon>Pseudomonadati</taxon>
        <taxon>Pseudomonadota</taxon>
        <taxon>Gammaproteobacteria</taxon>
        <taxon>Chromatiales</taxon>
        <taxon>Oceanococcaceae</taxon>
        <taxon>Oceanococcus</taxon>
    </lineage>
</organism>
<dbReference type="GO" id="GO:0005886">
    <property type="term" value="C:plasma membrane"/>
    <property type="evidence" value="ECO:0007669"/>
    <property type="project" value="UniProtKB-SubCell"/>
</dbReference>
<protein>
    <recommendedName>
        <fullName evidence="16 17">Na(+)-translocating NADH-quinone reductase subunit C</fullName>
        <shortName evidence="16 17">Na(+)-NQR subunit C</shortName>
        <shortName evidence="16 17">Na(+)-translocating NQR subunit C</shortName>
        <ecNumber evidence="16 17">7.2.1.1</ecNumber>
    </recommendedName>
    <alternativeName>
        <fullName evidence="16 17">NQR complex subunit C</fullName>
    </alternativeName>
    <alternativeName>
        <fullName evidence="16 17">NQR-1 subunit C</fullName>
    </alternativeName>
</protein>
<keyword evidence="7 16" id="KW-0812">Transmembrane</keyword>
<keyword evidence="4 16" id="KW-0597">Phosphoprotein</keyword>
<comment type="function">
    <text evidence="16">NQR complex catalyzes the reduction of ubiquinone-1 to ubiquinol by two successive reactions, coupled with the transport of Na(+) ions from the cytoplasm to the periplasm. NqrA to NqrE are probably involved in the second step, the conversion of ubisemiquinone to ubiquinol.</text>
</comment>
<keyword evidence="14 16" id="KW-0472">Membrane</keyword>
<sequence>MAFKDLPNDSIAKTIIVAVALCLVCSVFVSASAVVLKPLQEKNKLLDKQKNIVQVAGIDMAGRSVPEAFEQIEARVVDLQTGEFADQVDAKTYDHRKATKDPEQSSELSPDQDIASIKRRERYATIYLTRDSSGNIEKLILPVRGYGLWSTLWGFLALEGDGNTVIGLSFFEHAETPGLGGEVDNPNWKAQWQGKEVYGDDGDVELALVKGGVDASTPNAEHKVDALSGATLTSNGVSYLVKFWMGEQGFGPFLRNLTKGQG</sequence>
<keyword evidence="11 16" id="KW-0915">Sodium</keyword>
<dbReference type="SMART" id="SM00900">
    <property type="entry name" value="FMN_bind"/>
    <property type="match status" value="1"/>
</dbReference>
<dbReference type="NCBIfam" id="TIGR01938">
    <property type="entry name" value="nqrC"/>
    <property type="match status" value="1"/>
</dbReference>
<evidence type="ECO:0000313" key="20">
    <source>
        <dbReference type="EMBL" id="ORE89505.1"/>
    </source>
</evidence>
<feature type="region of interest" description="Disordered" evidence="18">
    <location>
        <begin position="91"/>
        <end position="111"/>
    </location>
</feature>
<keyword evidence="6 16" id="KW-0288">FMN</keyword>
<keyword evidence="21" id="KW-1185">Reference proteome</keyword>
<comment type="subcellular location">
    <subcellularLocation>
        <location evidence="16">Cell membrane</location>
        <topology evidence="16">Single-pass membrane protein</topology>
    </subcellularLocation>
</comment>
<dbReference type="GO" id="GO:0006814">
    <property type="term" value="P:sodium ion transport"/>
    <property type="evidence" value="ECO:0007669"/>
    <property type="project" value="UniProtKB-UniRule"/>
</dbReference>
<accession>A0A1Y1SIK4</accession>
<gene>
    <name evidence="16" type="primary">nqrC</name>
    <name evidence="20" type="ORF">ATO7_06480</name>
</gene>
<keyword evidence="8 16" id="KW-1278">Translocase</keyword>
<dbReference type="RefSeq" id="WP_083560677.1">
    <property type="nucleotide sequence ID" value="NZ_AQQV01000001.1"/>
</dbReference>
<evidence type="ECO:0000256" key="10">
    <source>
        <dbReference type="ARBA" id="ARBA00023027"/>
    </source>
</evidence>
<evidence type="ECO:0000256" key="12">
    <source>
        <dbReference type="ARBA" id="ARBA00023065"/>
    </source>
</evidence>
<evidence type="ECO:0000256" key="7">
    <source>
        <dbReference type="ARBA" id="ARBA00022692"/>
    </source>
</evidence>
<comment type="catalytic activity">
    <reaction evidence="16 17">
        <text>a ubiquinone + n Na(+)(in) + NADH + H(+) = a ubiquinol + n Na(+)(out) + NAD(+)</text>
        <dbReference type="Rhea" id="RHEA:47748"/>
        <dbReference type="Rhea" id="RHEA-COMP:9565"/>
        <dbReference type="Rhea" id="RHEA-COMP:9566"/>
        <dbReference type="ChEBI" id="CHEBI:15378"/>
        <dbReference type="ChEBI" id="CHEBI:16389"/>
        <dbReference type="ChEBI" id="CHEBI:17976"/>
        <dbReference type="ChEBI" id="CHEBI:29101"/>
        <dbReference type="ChEBI" id="CHEBI:57540"/>
        <dbReference type="ChEBI" id="CHEBI:57945"/>
        <dbReference type="EC" id="7.2.1.1"/>
    </reaction>
</comment>
<keyword evidence="10 16" id="KW-0520">NAD</keyword>
<evidence type="ECO:0000256" key="6">
    <source>
        <dbReference type="ARBA" id="ARBA00022643"/>
    </source>
</evidence>
<evidence type="ECO:0000256" key="18">
    <source>
        <dbReference type="SAM" id="MobiDB-lite"/>
    </source>
</evidence>
<dbReference type="NCBIfam" id="NF003749">
    <property type="entry name" value="PRK05346.1-5"/>
    <property type="match status" value="1"/>
</dbReference>
<dbReference type="HAMAP" id="MF_00427">
    <property type="entry name" value="NqrC"/>
    <property type="match status" value="1"/>
</dbReference>
<evidence type="ECO:0000256" key="11">
    <source>
        <dbReference type="ARBA" id="ARBA00023053"/>
    </source>
</evidence>
<comment type="subunit">
    <text evidence="16 17">Composed of six subunits; NqrA, NqrB, NqrC, NqrD, NqrE and NqrF.</text>
</comment>
<dbReference type="Proteomes" id="UP000192342">
    <property type="component" value="Unassembled WGS sequence"/>
</dbReference>
<dbReference type="GO" id="GO:0016655">
    <property type="term" value="F:oxidoreductase activity, acting on NAD(P)H, quinone or similar compound as acceptor"/>
    <property type="evidence" value="ECO:0007669"/>
    <property type="project" value="UniProtKB-UniRule"/>
</dbReference>